<dbReference type="Proteomes" id="UP001149719">
    <property type="component" value="Unassembled WGS sequence"/>
</dbReference>
<name>A0ABT4JZB8_9GAMM</name>
<keyword evidence="1" id="KW-0812">Transmembrane</keyword>
<feature type="transmembrane region" description="Helical" evidence="1">
    <location>
        <begin position="57"/>
        <end position="76"/>
    </location>
</feature>
<dbReference type="EMBL" id="JAPUBN010000024">
    <property type="protein sequence ID" value="MCZ2723571.1"/>
    <property type="molecule type" value="Genomic_DNA"/>
</dbReference>
<evidence type="ECO:0008006" key="4">
    <source>
        <dbReference type="Google" id="ProtNLM"/>
    </source>
</evidence>
<comment type="caution">
    <text evidence="2">The sequence shown here is derived from an EMBL/GenBank/DDBJ whole genome shotgun (WGS) entry which is preliminary data.</text>
</comment>
<dbReference type="RefSeq" id="WP_269127707.1">
    <property type="nucleotide sequence ID" value="NZ_JAPUBN010000024.1"/>
</dbReference>
<protein>
    <recommendedName>
        <fullName evidence="4">DoxX protein</fullName>
    </recommendedName>
</protein>
<evidence type="ECO:0000313" key="3">
    <source>
        <dbReference type="Proteomes" id="UP001149719"/>
    </source>
</evidence>
<evidence type="ECO:0000256" key="1">
    <source>
        <dbReference type="SAM" id="Phobius"/>
    </source>
</evidence>
<reference evidence="2" key="1">
    <citation type="submission" date="2022-12" db="EMBL/GenBank/DDBJ databases">
        <title>Marinomonas 15G1-11 sp. nov, isolated from marine algae.</title>
        <authorList>
            <person name="Butt M."/>
            <person name="Choi D.G."/>
            <person name="Kim J.M."/>
            <person name="Lee J.K."/>
            <person name="Baek J.H."/>
            <person name="Jeon C.O."/>
        </authorList>
    </citation>
    <scope>NUCLEOTIDE SEQUENCE</scope>
    <source>
        <strain evidence="2">15G1-11</strain>
    </source>
</reference>
<proteinExistence type="predicted"/>
<keyword evidence="1" id="KW-1133">Transmembrane helix</keyword>
<evidence type="ECO:0000313" key="2">
    <source>
        <dbReference type="EMBL" id="MCZ2723571.1"/>
    </source>
</evidence>
<feature type="transmembrane region" description="Helical" evidence="1">
    <location>
        <begin position="83"/>
        <end position="101"/>
    </location>
</feature>
<feature type="transmembrane region" description="Helical" evidence="1">
    <location>
        <begin position="12"/>
        <end position="31"/>
    </location>
</feature>
<accession>A0ABT4JZB8</accession>
<gene>
    <name evidence="2" type="ORF">O1D97_18635</name>
</gene>
<keyword evidence="1" id="KW-0472">Membrane</keyword>
<keyword evidence="3" id="KW-1185">Reference proteome</keyword>
<feature type="transmembrane region" description="Helical" evidence="1">
    <location>
        <begin position="107"/>
        <end position="125"/>
    </location>
</feature>
<sequence>MNTVSVPQEKLSWVLFGIRASVFLVLIMWTLDKLINPGHTAAVFKTFYAISDIGPSLILAMGIVQAAIVISFLIGFQKRWMTLIILVLHLGSTLAPMARYFDPFANLLFFAAWPILAAIVGLYVLRDFDTKFSIDKPAQ</sequence>
<organism evidence="2 3">
    <name type="scientific">Marinomonas phaeophyticola</name>
    <dbReference type="NCBI Taxonomy" id="3004091"/>
    <lineage>
        <taxon>Bacteria</taxon>
        <taxon>Pseudomonadati</taxon>
        <taxon>Pseudomonadota</taxon>
        <taxon>Gammaproteobacteria</taxon>
        <taxon>Oceanospirillales</taxon>
        <taxon>Oceanospirillaceae</taxon>
        <taxon>Marinomonas</taxon>
    </lineage>
</organism>